<name>L5KNL8_PTEAL</name>
<dbReference type="AlphaFoldDB" id="L5KNL8"/>
<dbReference type="Proteomes" id="UP000010552">
    <property type="component" value="Unassembled WGS sequence"/>
</dbReference>
<feature type="compositionally biased region" description="Basic and acidic residues" evidence="1">
    <location>
        <begin position="187"/>
        <end position="223"/>
    </location>
</feature>
<feature type="compositionally biased region" description="Basic residues" evidence="1">
    <location>
        <begin position="1"/>
        <end position="12"/>
    </location>
</feature>
<organism evidence="2 3">
    <name type="scientific">Pteropus alecto</name>
    <name type="common">Black flying fox</name>
    <dbReference type="NCBI Taxonomy" id="9402"/>
    <lineage>
        <taxon>Eukaryota</taxon>
        <taxon>Metazoa</taxon>
        <taxon>Chordata</taxon>
        <taxon>Craniata</taxon>
        <taxon>Vertebrata</taxon>
        <taxon>Euteleostomi</taxon>
        <taxon>Mammalia</taxon>
        <taxon>Eutheria</taxon>
        <taxon>Laurasiatheria</taxon>
        <taxon>Chiroptera</taxon>
        <taxon>Yinpterochiroptera</taxon>
        <taxon>Pteropodoidea</taxon>
        <taxon>Pteropodidae</taxon>
        <taxon>Pteropodinae</taxon>
        <taxon>Pteropus</taxon>
    </lineage>
</organism>
<evidence type="ECO:0000256" key="1">
    <source>
        <dbReference type="SAM" id="MobiDB-lite"/>
    </source>
</evidence>
<feature type="region of interest" description="Disordered" evidence="1">
    <location>
        <begin position="1"/>
        <end position="25"/>
    </location>
</feature>
<evidence type="ECO:0000313" key="2">
    <source>
        <dbReference type="EMBL" id="ELK13334.1"/>
    </source>
</evidence>
<reference evidence="3" key="1">
    <citation type="journal article" date="2013" name="Science">
        <title>Comparative analysis of bat genomes provides insight into the evolution of flight and immunity.</title>
        <authorList>
            <person name="Zhang G."/>
            <person name="Cowled C."/>
            <person name="Shi Z."/>
            <person name="Huang Z."/>
            <person name="Bishop-Lilly K.A."/>
            <person name="Fang X."/>
            <person name="Wynne J.W."/>
            <person name="Xiong Z."/>
            <person name="Baker M.L."/>
            <person name="Zhao W."/>
            <person name="Tachedjian M."/>
            <person name="Zhu Y."/>
            <person name="Zhou P."/>
            <person name="Jiang X."/>
            <person name="Ng J."/>
            <person name="Yang L."/>
            <person name="Wu L."/>
            <person name="Xiao J."/>
            <person name="Feng Y."/>
            <person name="Chen Y."/>
            <person name="Sun X."/>
            <person name="Zhang Y."/>
            <person name="Marsh G.A."/>
            <person name="Crameri G."/>
            <person name="Broder C.C."/>
            <person name="Frey K.G."/>
            <person name="Wang L.F."/>
            <person name="Wang J."/>
        </authorList>
    </citation>
    <scope>NUCLEOTIDE SEQUENCE [LARGE SCALE GENOMIC DNA]</scope>
</reference>
<evidence type="ECO:0000313" key="3">
    <source>
        <dbReference type="Proteomes" id="UP000010552"/>
    </source>
</evidence>
<feature type="compositionally biased region" description="Polar residues" evidence="1">
    <location>
        <begin position="246"/>
        <end position="261"/>
    </location>
</feature>
<feature type="compositionally biased region" description="Basic and acidic residues" evidence="1">
    <location>
        <begin position="230"/>
        <end position="242"/>
    </location>
</feature>
<protein>
    <submittedName>
        <fullName evidence="2">Uncharacterized protein</fullName>
    </submittedName>
</protein>
<dbReference type="STRING" id="9402.L5KNL8"/>
<feature type="region of interest" description="Disordered" evidence="1">
    <location>
        <begin position="119"/>
        <end position="283"/>
    </location>
</feature>
<keyword evidence="3" id="KW-1185">Reference proteome</keyword>
<dbReference type="EMBL" id="KB030625">
    <property type="protein sequence ID" value="ELK13334.1"/>
    <property type="molecule type" value="Genomic_DNA"/>
</dbReference>
<dbReference type="InParanoid" id="L5KNL8"/>
<proteinExistence type="predicted"/>
<gene>
    <name evidence="2" type="ORF">PAL_GLEAN10011362</name>
</gene>
<sequence length="360" mass="40187">MRERRSKPRKAARGRDKTGGQGAQGQAWVRGCLQLEPGSRGAHMLREKMWTPWNGLIVIGKRMELLDRNSPKPRMWDPKHESEYWELEDVEKSGLRQEEMDLKLLHNVANALRASAGLGKDNSKETWGKQGFRRNTGAEFERSRTSGSRKGSGFKESLRSTGVESSGEDMRSGGYKLEQSEGALRSSGEKLRSGGEKPRLSGEKMRLSREKLRSSGEKLKSSGEKLVFGGEKRASREEEPRMIAENSRSPTDELQLSTEKLGSSREKLESSGETLKGSRMGSINEEKMERLVEVTSYEKVTAVTDAEMEIPFNRVEGNDQELEGTEEGVAIEEDVLGGVTITDESVSMEEKEVIVEDADQ</sequence>
<accession>L5KNL8</accession>